<dbReference type="EMBL" id="AFHS01000019">
    <property type="protein sequence ID" value="EGK10798.1"/>
    <property type="molecule type" value="Genomic_DNA"/>
</dbReference>
<evidence type="ECO:0000313" key="2">
    <source>
        <dbReference type="EMBL" id="EGK10798.1"/>
    </source>
</evidence>
<gene>
    <name evidence="2" type="ORF">HMPREF0476_0580</name>
</gene>
<reference evidence="2 3" key="1">
    <citation type="submission" date="2011-04" db="EMBL/GenBank/DDBJ databases">
        <authorList>
            <person name="Muzny D."/>
            <person name="Qin X."/>
            <person name="Deng J."/>
            <person name="Jiang H."/>
            <person name="Liu Y."/>
            <person name="Qu J."/>
            <person name="Song X.-Z."/>
            <person name="Zhang L."/>
            <person name="Thornton R."/>
            <person name="Coyle M."/>
            <person name="Francisco L."/>
            <person name="Jackson L."/>
            <person name="Javaid M."/>
            <person name="Korchina V."/>
            <person name="Kovar C."/>
            <person name="Mata R."/>
            <person name="Mathew T."/>
            <person name="Ngo R."/>
            <person name="Nguyen L."/>
            <person name="Nguyen N."/>
            <person name="Okwuonu G."/>
            <person name="Ongeri F."/>
            <person name="Pham C."/>
            <person name="Simmons D."/>
            <person name="Wilczek-Boney K."/>
            <person name="Hale W."/>
            <person name="Jakkamsetti A."/>
            <person name="Pham P."/>
            <person name="Ruth R."/>
            <person name="San Lucas F."/>
            <person name="Warren J."/>
            <person name="Zhang J."/>
            <person name="Zhao Z."/>
            <person name="Zhou C."/>
            <person name="Zhu D."/>
            <person name="Lee S."/>
            <person name="Bess C."/>
            <person name="Blankenburg K."/>
            <person name="Forbes L."/>
            <person name="Fu Q."/>
            <person name="Gubbala S."/>
            <person name="Hirani K."/>
            <person name="Jayaseelan J.C."/>
            <person name="Lara F."/>
            <person name="Munidasa M."/>
            <person name="Palculict T."/>
            <person name="Patil S."/>
            <person name="Pu L.-L."/>
            <person name="Saada N."/>
            <person name="Tang L."/>
            <person name="Weissenberger G."/>
            <person name="Zhu Y."/>
            <person name="Hemphill L."/>
            <person name="Shang Y."/>
            <person name="Youmans B."/>
            <person name="Ayvaz T."/>
            <person name="Ross M."/>
            <person name="Santibanez J."/>
            <person name="Aqrawi P."/>
            <person name="Gross S."/>
            <person name="Joshi V."/>
            <person name="Fowler G."/>
            <person name="Nazareth L."/>
            <person name="Reid J."/>
            <person name="Worley K."/>
            <person name="Petrosino J."/>
            <person name="Highlander S."/>
            <person name="Gibbs R."/>
        </authorList>
    </citation>
    <scope>NUCLEOTIDE SEQUENCE [LARGE SCALE GENOMIC DNA]</scope>
    <source>
        <strain evidence="2 3">ATCC 23330</strain>
    </source>
</reference>
<proteinExistence type="predicted"/>
<name>F5S5U7_KINKI</name>
<keyword evidence="1" id="KW-1133">Transmembrane helix</keyword>
<evidence type="ECO:0000313" key="3">
    <source>
        <dbReference type="Proteomes" id="UP000004207"/>
    </source>
</evidence>
<comment type="caution">
    <text evidence="2">The sequence shown here is derived from an EMBL/GenBank/DDBJ whole genome shotgun (WGS) entry which is preliminary data.</text>
</comment>
<evidence type="ECO:0000256" key="1">
    <source>
        <dbReference type="SAM" id="Phobius"/>
    </source>
</evidence>
<dbReference type="AlphaFoldDB" id="F5S5U7"/>
<dbReference type="Proteomes" id="UP000004207">
    <property type="component" value="Unassembled WGS sequence"/>
</dbReference>
<keyword evidence="1" id="KW-0812">Transmembrane</keyword>
<feature type="transmembrane region" description="Helical" evidence="1">
    <location>
        <begin position="6"/>
        <end position="27"/>
    </location>
</feature>
<dbReference type="HOGENOM" id="CLU_3234768_0_0_4"/>
<accession>F5S5U7</accession>
<organism evidence="2 3">
    <name type="scientific">Kingella kingae ATCC 23330</name>
    <dbReference type="NCBI Taxonomy" id="887327"/>
    <lineage>
        <taxon>Bacteria</taxon>
        <taxon>Pseudomonadati</taxon>
        <taxon>Pseudomonadota</taxon>
        <taxon>Betaproteobacteria</taxon>
        <taxon>Neisseriales</taxon>
        <taxon>Neisseriaceae</taxon>
        <taxon>Kingella</taxon>
    </lineage>
</organism>
<keyword evidence="1" id="KW-0472">Membrane</keyword>
<sequence>MLVNPLAFILPFFLLFFPIWLLSALYLNYRLAKNGLMLTAIQI</sequence>
<protein>
    <submittedName>
        <fullName evidence="2">Uncharacterized protein</fullName>
    </submittedName>
</protein>
<keyword evidence="3" id="KW-1185">Reference proteome</keyword>